<dbReference type="InterPro" id="IPR036028">
    <property type="entry name" value="SH3-like_dom_sf"/>
</dbReference>
<keyword evidence="11" id="KW-0472">Membrane</keyword>
<dbReference type="InterPro" id="IPR036964">
    <property type="entry name" value="RASGEF_cat_dom_sf"/>
</dbReference>
<dbReference type="Proteomes" id="UP001302126">
    <property type="component" value="Unassembled WGS sequence"/>
</dbReference>
<evidence type="ECO:0000256" key="2">
    <source>
        <dbReference type="ARBA" id="ARBA00004125"/>
    </source>
</evidence>
<dbReference type="SUPFAM" id="SSF50044">
    <property type="entry name" value="SH3-domain"/>
    <property type="match status" value="1"/>
</dbReference>
<evidence type="ECO:0000256" key="3">
    <source>
        <dbReference type="ARBA" id="ARBA00009666"/>
    </source>
</evidence>
<dbReference type="Gene3D" id="2.30.30.40">
    <property type="entry name" value="SH3 Domains"/>
    <property type="match status" value="1"/>
</dbReference>
<dbReference type="Pfam" id="PF00617">
    <property type="entry name" value="RasGEF"/>
    <property type="match status" value="1"/>
</dbReference>
<accession>A0AAN7AKS7</accession>
<dbReference type="CDD" id="cd00201">
    <property type="entry name" value="WW"/>
    <property type="match status" value="1"/>
</dbReference>
<evidence type="ECO:0000256" key="10">
    <source>
        <dbReference type="ARBA" id="ARBA00022753"/>
    </source>
</evidence>
<dbReference type="InterPro" id="IPR008937">
    <property type="entry name" value="Ras-like_GEF"/>
</dbReference>
<dbReference type="PROSITE" id="PS50009">
    <property type="entry name" value="RASGEF_CAT"/>
    <property type="match status" value="1"/>
</dbReference>
<dbReference type="Pfam" id="PF00018">
    <property type="entry name" value="SH3_1"/>
    <property type="match status" value="1"/>
</dbReference>
<comment type="subunit">
    <text evidence="4">Component of the ESCRT-0 complex composed of HSE1 and VPS27.</text>
</comment>
<evidence type="ECO:0000256" key="5">
    <source>
        <dbReference type="ARBA" id="ARBA00017923"/>
    </source>
</evidence>
<feature type="region of interest" description="Disordered" evidence="14">
    <location>
        <begin position="150"/>
        <end position="218"/>
    </location>
</feature>
<evidence type="ECO:0000256" key="1">
    <source>
        <dbReference type="ARBA" id="ARBA00002654"/>
    </source>
</evidence>
<evidence type="ECO:0000313" key="19">
    <source>
        <dbReference type="Proteomes" id="UP001302126"/>
    </source>
</evidence>
<dbReference type="CDD" id="cd11883">
    <property type="entry name" value="SH3_Sdc25"/>
    <property type="match status" value="1"/>
</dbReference>
<dbReference type="InterPro" id="IPR001452">
    <property type="entry name" value="SH3_domain"/>
</dbReference>
<dbReference type="InterPro" id="IPR056686">
    <property type="entry name" value="DUF7784"/>
</dbReference>
<feature type="compositionally biased region" description="Low complexity" evidence="14">
    <location>
        <begin position="150"/>
        <end position="160"/>
    </location>
</feature>
<keyword evidence="8" id="KW-0813">Transport</keyword>
<feature type="domain" description="SH3" evidence="15">
    <location>
        <begin position="10"/>
        <end position="69"/>
    </location>
</feature>
<dbReference type="Gene3D" id="1.20.870.10">
    <property type="entry name" value="Son of sevenless (SoS) protein Chain: S domain 1"/>
    <property type="match status" value="1"/>
</dbReference>
<dbReference type="InterPro" id="IPR036020">
    <property type="entry name" value="WW_dom_sf"/>
</dbReference>
<comment type="similarity">
    <text evidence="3">Belongs to the STAM family.</text>
</comment>
<feature type="region of interest" description="Disordered" evidence="14">
    <location>
        <begin position="97"/>
        <end position="119"/>
    </location>
</feature>
<reference evidence="18" key="2">
    <citation type="submission" date="2023-05" db="EMBL/GenBank/DDBJ databases">
        <authorList>
            <consortium name="Lawrence Berkeley National Laboratory"/>
            <person name="Steindorff A."/>
            <person name="Hensen N."/>
            <person name="Bonometti L."/>
            <person name="Westerberg I."/>
            <person name="Brannstrom I.O."/>
            <person name="Guillou S."/>
            <person name="Cros-Aarteil S."/>
            <person name="Calhoun S."/>
            <person name="Haridas S."/>
            <person name="Kuo A."/>
            <person name="Mondo S."/>
            <person name="Pangilinan J."/>
            <person name="Riley R."/>
            <person name="Labutti K."/>
            <person name="Andreopoulos B."/>
            <person name="Lipzen A."/>
            <person name="Chen C."/>
            <person name="Yanf M."/>
            <person name="Daum C."/>
            <person name="Ng V."/>
            <person name="Clum A."/>
            <person name="Ohm R."/>
            <person name="Martin F."/>
            <person name="Silar P."/>
            <person name="Natvig D."/>
            <person name="Lalanne C."/>
            <person name="Gautier V."/>
            <person name="Ament-Velasquez S.L."/>
            <person name="Kruys A."/>
            <person name="Hutchinson M.I."/>
            <person name="Powell A.J."/>
            <person name="Barry K."/>
            <person name="Miller A.N."/>
            <person name="Grigoriev I.V."/>
            <person name="Debuchy R."/>
            <person name="Gladieux P."/>
            <person name="Thoren M.H."/>
            <person name="Johannesson H."/>
        </authorList>
    </citation>
    <scope>NUCLEOTIDE SEQUENCE</scope>
    <source>
        <strain evidence="18">PSN309</strain>
    </source>
</reference>
<dbReference type="Pfam" id="PF25008">
    <property type="entry name" value="DUF7784"/>
    <property type="match status" value="1"/>
</dbReference>
<evidence type="ECO:0000259" key="16">
    <source>
        <dbReference type="PROSITE" id="PS50009"/>
    </source>
</evidence>
<keyword evidence="19" id="KW-1185">Reference proteome</keyword>
<evidence type="ECO:0000256" key="9">
    <source>
        <dbReference type="ARBA" id="ARBA00022658"/>
    </source>
</evidence>
<feature type="compositionally biased region" description="Basic and acidic residues" evidence="14">
    <location>
        <begin position="629"/>
        <end position="656"/>
    </location>
</feature>
<dbReference type="PROSITE" id="PS50212">
    <property type="entry name" value="RASGEF_NTER"/>
    <property type="match status" value="1"/>
</dbReference>
<gene>
    <name evidence="18" type="ORF">QBC35DRAFT_378101</name>
</gene>
<evidence type="ECO:0000259" key="17">
    <source>
        <dbReference type="PROSITE" id="PS50212"/>
    </source>
</evidence>
<dbReference type="SUPFAM" id="SSF48366">
    <property type="entry name" value="Ras GEF"/>
    <property type="match status" value="1"/>
</dbReference>
<dbReference type="PROSITE" id="PS00720">
    <property type="entry name" value="RASGEF"/>
    <property type="match status" value="1"/>
</dbReference>
<dbReference type="InterPro" id="IPR000651">
    <property type="entry name" value="Ras-like_Gua-exchang_fac_N"/>
</dbReference>
<dbReference type="CDD" id="cd00155">
    <property type="entry name" value="RasGEF"/>
    <property type="match status" value="1"/>
</dbReference>
<dbReference type="AlphaFoldDB" id="A0AAN7AKS7"/>
<keyword evidence="7 13" id="KW-0728">SH3 domain</keyword>
<reference evidence="18" key="1">
    <citation type="journal article" date="2023" name="Mol. Phylogenet. Evol.">
        <title>Genome-scale phylogeny and comparative genomics of the fungal order Sordariales.</title>
        <authorList>
            <person name="Hensen N."/>
            <person name="Bonometti L."/>
            <person name="Westerberg I."/>
            <person name="Brannstrom I.O."/>
            <person name="Guillou S."/>
            <person name="Cros-Aarteil S."/>
            <person name="Calhoun S."/>
            <person name="Haridas S."/>
            <person name="Kuo A."/>
            <person name="Mondo S."/>
            <person name="Pangilinan J."/>
            <person name="Riley R."/>
            <person name="LaButti K."/>
            <person name="Andreopoulos B."/>
            <person name="Lipzen A."/>
            <person name="Chen C."/>
            <person name="Yan M."/>
            <person name="Daum C."/>
            <person name="Ng V."/>
            <person name="Clum A."/>
            <person name="Steindorff A."/>
            <person name="Ohm R.A."/>
            <person name="Martin F."/>
            <person name="Silar P."/>
            <person name="Natvig D.O."/>
            <person name="Lalanne C."/>
            <person name="Gautier V."/>
            <person name="Ament-Velasquez S.L."/>
            <person name="Kruys A."/>
            <person name="Hutchinson M.I."/>
            <person name="Powell A.J."/>
            <person name="Barry K."/>
            <person name="Miller A.N."/>
            <person name="Grigoriev I.V."/>
            <person name="Debuchy R."/>
            <person name="Gladieux P."/>
            <person name="Hiltunen Thoren M."/>
            <person name="Johannesson H."/>
        </authorList>
    </citation>
    <scope>NUCLEOTIDE SEQUENCE</scope>
    <source>
        <strain evidence="18">PSN309</strain>
    </source>
</reference>
<evidence type="ECO:0000256" key="11">
    <source>
        <dbReference type="ARBA" id="ARBA00023136"/>
    </source>
</evidence>
<keyword evidence="10" id="KW-0967">Endosome</keyword>
<feature type="domain" description="N-terminal Ras-GEF" evidence="17">
    <location>
        <begin position="726"/>
        <end position="860"/>
    </location>
</feature>
<dbReference type="GO" id="GO:0005886">
    <property type="term" value="C:plasma membrane"/>
    <property type="evidence" value="ECO:0007669"/>
    <property type="project" value="TreeGrafter"/>
</dbReference>
<name>A0AAN7AKS7_9PEZI</name>
<keyword evidence="9 12" id="KW-0344">Guanine-nucleotide releasing factor</keyword>
<feature type="compositionally biased region" description="Acidic residues" evidence="14">
    <location>
        <begin position="97"/>
        <end position="112"/>
    </location>
</feature>
<dbReference type="PRINTS" id="PR00452">
    <property type="entry name" value="SH3DOMAIN"/>
</dbReference>
<dbReference type="Pfam" id="PF23518">
    <property type="entry name" value="WW_2"/>
    <property type="match status" value="1"/>
</dbReference>
<proteinExistence type="inferred from homology"/>
<comment type="caution">
    <text evidence="18">The sequence shown here is derived from an EMBL/GenBank/DDBJ whole genome shotgun (WGS) entry which is preliminary data.</text>
</comment>
<dbReference type="SMART" id="SM00147">
    <property type="entry name" value="RasGEF"/>
    <property type="match status" value="1"/>
</dbReference>
<dbReference type="GO" id="GO:0005085">
    <property type="term" value="F:guanyl-nucleotide exchange factor activity"/>
    <property type="evidence" value="ECO:0007669"/>
    <property type="project" value="UniProtKB-KW"/>
</dbReference>
<feature type="compositionally biased region" description="Basic and acidic residues" evidence="14">
    <location>
        <begin position="165"/>
        <end position="180"/>
    </location>
</feature>
<dbReference type="FunFam" id="2.30.30.40:FF:000072">
    <property type="entry name" value="Unconventional Myosin IB"/>
    <property type="match status" value="1"/>
</dbReference>
<dbReference type="PROSITE" id="PS50002">
    <property type="entry name" value="SH3"/>
    <property type="match status" value="1"/>
</dbReference>
<dbReference type="CDD" id="cd06224">
    <property type="entry name" value="REM"/>
    <property type="match status" value="1"/>
</dbReference>
<dbReference type="Pfam" id="PF25006">
    <property type="entry name" value="DUF7783"/>
    <property type="match status" value="1"/>
</dbReference>
<evidence type="ECO:0000256" key="14">
    <source>
        <dbReference type="SAM" id="MobiDB-lite"/>
    </source>
</evidence>
<dbReference type="Gene3D" id="1.10.840.10">
    <property type="entry name" value="Ras guanine-nucleotide exchange factors catalytic domain"/>
    <property type="match status" value="1"/>
</dbReference>
<dbReference type="Pfam" id="PF00618">
    <property type="entry name" value="RasGEF_N"/>
    <property type="match status" value="1"/>
</dbReference>
<dbReference type="GO" id="GO:0007265">
    <property type="term" value="P:Ras protein signal transduction"/>
    <property type="evidence" value="ECO:0007669"/>
    <property type="project" value="TreeGrafter"/>
</dbReference>
<dbReference type="PANTHER" id="PTHR23113">
    <property type="entry name" value="GUANINE NUCLEOTIDE EXCHANGE FACTOR"/>
    <property type="match status" value="1"/>
</dbReference>
<evidence type="ECO:0000256" key="13">
    <source>
        <dbReference type="PROSITE-ProRule" id="PRU00192"/>
    </source>
</evidence>
<evidence type="ECO:0000256" key="6">
    <source>
        <dbReference type="ARBA" id="ARBA00018978"/>
    </source>
</evidence>
<evidence type="ECO:0000256" key="4">
    <source>
        <dbReference type="ARBA" id="ARBA00011446"/>
    </source>
</evidence>
<comment type="subcellular location">
    <subcellularLocation>
        <location evidence="2">Endosome membrane</location>
        <topology evidence="2">Peripheral membrane protein</topology>
        <orientation evidence="2">Cytoplasmic side</orientation>
    </subcellularLocation>
</comment>
<dbReference type="GO" id="GO:0010008">
    <property type="term" value="C:endosome membrane"/>
    <property type="evidence" value="ECO:0007669"/>
    <property type="project" value="UniProtKB-SubCell"/>
</dbReference>
<dbReference type="InterPro" id="IPR056685">
    <property type="entry name" value="DUF7783"/>
</dbReference>
<dbReference type="InterPro" id="IPR019804">
    <property type="entry name" value="Ras_G-nucl-exch_fac_CS"/>
</dbReference>
<comment type="function">
    <text evidence="1">Component of the ESCRT-0 complex which is the sorting receptor for ubiquitinated cargo proteins at the multivesicular body (MVB).</text>
</comment>
<dbReference type="SUPFAM" id="SSF51045">
    <property type="entry name" value="WW domain"/>
    <property type="match status" value="1"/>
</dbReference>
<protein>
    <recommendedName>
        <fullName evidence="5">Class E vacuolar protein-sorting machinery protein HSE1</fullName>
    </recommendedName>
    <alternativeName>
        <fullName evidence="6">Class E vacuolar protein-sorting machinery protein hse1</fullName>
    </alternativeName>
</protein>
<organism evidence="18 19">
    <name type="scientific">Podospora australis</name>
    <dbReference type="NCBI Taxonomy" id="1536484"/>
    <lineage>
        <taxon>Eukaryota</taxon>
        <taxon>Fungi</taxon>
        <taxon>Dikarya</taxon>
        <taxon>Ascomycota</taxon>
        <taxon>Pezizomycotina</taxon>
        <taxon>Sordariomycetes</taxon>
        <taxon>Sordariomycetidae</taxon>
        <taxon>Sordariales</taxon>
        <taxon>Podosporaceae</taxon>
        <taxon>Podospora</taxon>
    </lineage>
</organism>
<evidence type="ECO:0000256" key="8">
    <source>
        <dbReference type="ARBA" id="ARBA00022448"/>
    </source>
</evidence>
<dbReference type="InterPro" id="IPR023578">
    <property type="entry name" value="Ras_GEF_dom_sf"/>
</dbReference>
<dbReference type="SMART" id="SM00229">
    <property type="entry name" value="RasGEFN"/>
    <property type="match status" value="1"/>
</dbReference>
<dbReference type="SMART" id="SM00326">
    <property type="entry name" value="SH3"/>
    <property type="match status" value="1"/>
</dbReference>
<dbReference type="InterPro" id="IPR001895">
    <property type="entry name" value="RASGEF_cat_dom"/>
</dbReference>
<dbReference type="Gene3D" id="2.20.70.10">
    <property type="match status" value="1"/>
</dbReference>
<dbReference type="EMBL" id="MU864366">
    <property type="protein sequence ID" value="KAK4190359.1"/>
    <property type="molecule type" value="Genomic_DNA"/>
</dbReference>
<feature type="region of interest" description="Disordered" evidence="14">
    <location>
        <begin position="629"/>
        <end position="662"/>
    </location>
</feature>
<evidence type="ECO:0000256" key="12">
    <source>
        <dbReference type="PROSITE-ProRule" id="PRU00168"/>
    </source>
</evidence>
<dbReference type="PANTHER" id="PTHR23113:SF368">
    <property type="entry name" value="CELL DIVISION CONTROL PROTEIN 25"/>
    <property type="match status" value="1"/>
</dbReference>
<evidence type="ECO:0000256" key="7">
    <source>
        <dbReference type="ARBA" id="ARBA00022443"/>
    </source>
</evidence>
<evidence type="ECO:0000313" key="18">
    <source>
        <dbReference type="EMBL" id="KAK4190359.1"/>
    </source>
</evidence>
<evidence type="ECO:0000259" key="15">
    <source>
        <dbReference type="PROSITE" id="PS50002"/>
    </source>
</evidence>
<feature type="domain" description="Ras-GEF" evidence="16">
    <location>
        <begin position="896"/>
        <end position="1133"/>
    </location>
</feature>
<dbReference type="InterPro" id="IPR001202">
    <property type="entry name" value="WW_dom"/>
</dbReference>
<dbReference type="InterPro" id="IPR057827">
    <property type="entry name" value="WW_fungi"/>
</dbReference>
<sequence length="1142" mass="128245">MNGIVGSAPPGAMYVKALYDYEADDRTSLSFHEGDIIQVITRLESGWWDGVINGVRGWFPSNYCQIISSSDELPELEENGDPEQVEEEADEVNEVYDESFDDDDGSEQDDVENLPLEGTEGDRLRADFWIPQATPDGRLFYYNTMTGESSMELPLESPSSINETGPRDRMNVSAPDRTRPPAEMIARGLTQEEEDESDVNSASELEGEALMRSTLPVSRRVNDGISPAISMDSMNGQSPVTRNRGDTFPSNNGTQTPMVSSATAFTSAGFSLPTAATIPRSFFDDGTTPALTWPRLVSNMKKSIDRYRDAITSGNRAEYVARAEDISDHLRLLLAAGSGTTDNHSGQPSIISTNKALYPHFRDMMSKFSKLVISSHIAAADWPNAESIQKCLQEAEGVLLGVFSYLEVAKQQRGDEIPRLFPGFVIGSNAGGSWQNNGLGPRDAITTNFLEDEEGTVEPNAILDGKLLERLDELKRMVVSSIRELDKNLLVTDKIITAYKHEVIGNNVCAAGGKVLEMFKPWIAMIESIDLSLLDNNFQTPQLADFSTNKQSLYDNISDLILGCQAVAGPLADEWSEVRGQALEERLEYVRQCARALETNSSHIGFSLQLLSEQVSIVLQQQSESRLREEVVQREQPRRMETMPYERPHQRTESRGLIRPGLPMGSQSFTEGDTMAANPFRKGDPSKMKKFFGEDPTPVQQTLVDDTPEFLKLDHEVDLSWDLKTVPPTVKGGSLLALVEQLTRHDKLDANFNNTFLLTYRSFTSARELFELLVKRFNIQPPEGLTQAEYEMWQNQKQKLIRFRIVNILKNWFDNFWMEDHSDEATKQLIRDVYNFAKDTVKSTETPGSAPLMAILDQRLSGKEAGARRMIQTVNQNTPAPIMPKNMKKLKFLDIDVTEFARQLTIIESRLYGKIKPTECLNKTWQKKVAEGEGEPAPNVKALILHSNQMTNWVAEMILSQTDVRKRVVVIKHFVAVADKCRGLNNFSTLTSIISALGTAPIARLKRTWDQVPQRIHATLETMRKLMASTKNFGEYREALHAAQPPCIPFFGVYLTDLTFIEDGIPSIIKKTNLINFAKRAKTAEVIRDIQQYQNVAYSLQPVVELQDYILSNMQAAGDVHEMYDKSLLIEPREREDEKIVR</sequence>